<evidence type="ECO:0000256" key="5">
    <source>
        <dbReference type="ARBA" id="ARBA00022840"/>
    </source>
</evidence>
<dbReference type="Gene3D" id="3.40.50.300">
    <property type="entry name" value="P-loop containing nucleotide triphosphate hydrolases"/>
    <property type="match status" value="1"/>
</dbReference>
<keyword evidence="2" id="KW-0808">Transferase</keyword>
<protein>
    <recommendedName>
        <fullName evidence="8">Adenylate isopentenyltransferase</fullName>
    </recommendedName>
</protein>
<keyword evidence="5" id="KW-0067">ATP-binding</keyword>
<dbReference type="GO" id="GO:0009824">
    <property type="term" value="F:AMP dimethylallyltransferase activity"/>
    <property type="evidence" value="ECO:0007669"/>
    <property type="project" value="TreeGrafter"/>
</dbReference>
<name>A0AAN7R2Z7_TRANT</name>
<dbReference type="Gene3D" id="1.10.287.890">
    <property type="entry name" value="Crystal structure of tRNA isopentenylpyrophosphate transferase (bh2366) domain"/>
    <property type="match status" value="1"/>
</dbReference>
<dbReference type="GO" id="GO:0005524">
    <property type="term" value="F:ATP binding"/>
    <property type="evidence" value="ECO:0007669"/>
    <property type="project" value="UniProtKB-KW"/>
</dbReference>
<sequence>MLHLNFRGGDHQVSVFCTRNSIDSVFGLLPYFFTTTVTIFCNIRSSSSSLRLPLSLSLARACVRAYSLRARCALSVAGSSRQLSKQGKQISAPLCSSHKYFAFMKLPLTNASWKPKLNVSLLLIRPSLPALMRWAPMAAGPSLVPSRRRDKVVVIMGATGSGKSQLSIDLATLFPSEIINSDKMQVYSGLDITTNKIPPEDRFGVPHHLIGSVDPEAGEFTPYDFRALGQSVIEGIISRLNLPVVVGGSNSFIYTLLAERFHPGLDVFGGSGSVSHELVFDCCFLWVDLSFPILEDYLRKRVDDMLDSGMFEELVQYYNDDPGRFEPVNRTGLRKAIGVPEFERCFRRYPPRRSDTWAGLDPLRRVAYEEAVREIKENTCQLAKRQIEKILRLRDGGWNLRRLDATEAFRAAMVAEGPGKGLKWAEIWESQVLGPSAKIVKRFLDE</sequence>
<dbReference type="AlphaFoldDB" id="A0AAN7R2Z7"/>
<keyword evidence="4" id="KW-0547">Nucleotide-binding</keyword>
<gene>
    <name evidence="6" type="ORF">SAY86_002979</name>
</gene>
<proteinExistence type="inferred from homology"/>
<dbReference type="GO" id="GO:0005739">
    <property type="term" value="C:mitochondrion"/>
    <property type="evidence" value="ECO:0007669"/>
    <property type="project" value="TreeGrafter"/>
</dbReference>
<dbReference type="Pfam" id="PF01715">
    <property type="entry name" value="IPPT"/>
    <property type="match status" value="2"/>
</dbReference>
<comment type="caution">
    <text evidence="6">The sequence shown here is derived from an EMBL/GenBank/DDBJ whole genome shotgun (WGS) entry which is preliminary data.</text>
</comment>
<evidence type="ECO:0000256" key="1">
    <source>
        <dbReference type="ARBA" id="ARBA00005842"/>
    </source>
</evidence>
<evidence type="ECO:0000256" key="4">
    <source>
        <dbReference type="ARBA" id="ARBA00022741"/>
    </source>
</evidence>
<organism evidence="6 7">
    <name type="scientific">Trapa natans</name>
    <name type="common">Water chestnut</name>
    <dbReference type="NCBI Taxonomy" id="22666"/>
    <lineage>
        <taxon>Eukaryota</taxon>
        <taxon>Viridiplantae</taxon>
        <taxon>Streptophyta</taxon>
        <taxon>Embryophyta</taxon>
        <taxon>Tracheophyta</taxon>
        <taxon>Spermatophyta</taxon>
        <taxon>Magnoliopsida</taxon>
        <taxon>eudicotyledons</taxon>
        <taxon>Gunneridae</taxon>
        <taxon>Pentapetalae</taxon>
        <taxon>rosids</taxon>
        <taxon>malvids</taxon>
        <taxon>Myrtales</taxon>
        <taxon>Lythraceae</taxon>
        <taxon>Trapa</taxon>
    </lineage>
</organism>
<comment type="similarity">
    <text evidence="1">Belongs to the IPP transferase family.</text>
</comment>
<dbReference type="EMBL" id="JAXQNO010000013">
    <property type="protein sequence ID" value="KAK4786290.1"/>
    <property type="molecule type" value="Genomic_DNA"/>
</dbReference>
<accession>A0AAN7R2Z7</accession>
<dbReference type="GO" id="GO:0009691">
    <property type="term" value="P:cytokinin biosynthetic process"/>
    <property type="evidence" value="ECO:0007669"/>
    <property type="project" value="UniProtKB-KW"/>
</dbReference>
<evidence type="ECO:0008006" key="8">
    <source>
        <dbReference type="Google" id="ProtNLM"/>
    </source>
</evidence>
<evidence type="ECO:0000313" key="6">
    <source>
        <dbReference type="EMBL" id="KAK4786290.1"/>
    </source>
</evidence>
<dbReference type="InterPro" id="IPR039657">
    <property type="entry name" value="Dimethylallyltransferase"/>
</dbReference>
<dbReference type="InterPro" id="IPR027417">
    <property type="entry name" value="P-loop_NTPase"/>
</dbReference>
<dbReference type="GO" id="GO:0052381">
    <property type="term" value="F:tRNA dimethylallyltransferase activity"/>
    <property type="evidence" value="ECO:0007669"/>
    <property type="project" value="TreeGrafter"/>
</dbReference>
<dbReference type="SUPFAM" id="SSF52540">
    <property type="entry name" value="P-loop containing nucleoside triphosphate hydrolases"/>
    <property type="match status" value="1"/>
</dbReference>
<keyword evidence="3" id="KW-0203">Cytokinin biosynthesis</keyword>
<reference evidence="6 7" key="1">
    <citation type="journal article" date="2023" name="Hortic Res">
        <title>Pangenome of water caltrop reveals structural variations and asymmetric subgenome divergence after allopolyploidization.</title>
        <authorList>
            <person name="Zhang X."/>
            <person name="Chen Y."/>
            <person name="Wang L."/>
            <person name="Yuan Y."/>
            <person name="Fang M."/>
            <person name="Shi L."/>
            <person name="Lu R."/>
            <person name="Comes H.P."/>
            <person name="Ma Y."/>
            <person name="Chen Y."/>
            <person name="Huang G."/>
            <person name="Zhou Y."/>
            <person name="Zheng Z."/>
            <person name="Qiu Y."/>
        </authorList>
    </citation>
    <scope>NUCLEOTIDE SEQUENCE [LARGE SCALE GENOMIC DNA]</scope>
    <source>
        <strain evidence="6">F231</strain>
    </source>
</reference>
<dbReference type="GO" id="GO:0006400">
    <property type="term" value="P:tRNA modification"/>
    <property type="evidence" value="ECO:0007669"/>
    <property type="project" value="TreeGrafter"/>
</dbReference>
<evidence type="ECO:0000313" key="7">
    <source>
        <dbReference type="Proteomes" id="UP001346149"/>
    </source>
</evidence>
<keyword evidence="7" id="KW-1185">Reference proteome</keyword>
<evidence type="ECO:0000256" key="3">
    <source>
        <dbReference type="ARBA" id="ARBA00022712"/>
    </source>
</evidence>
<dbReference type="PANTHER" id="PTHR11088:SF86">
    <property type="entry name" value="ADENYLATE ISOPENTENYLTRANSFERASE 4-RELATED"/>
    <property type="match status" value="1"/>
</dbReference>
<dbReference type="PANTHER" id="PTHR11088">
    <property type="entry name" value="TRNA DIMETHYLALLYLTRANSFERASE"/>
    <property type="match status" value="1"/>
</dbReference>
<dbReference type="Proteomes" id="UP001346149">
    <property type="component" value="Unassembled WGS sequence"/>
</dbReference>
<evidence type="ECO:0000256" key="2">
    <source>
        <dbReference type="ARBA" id="ARBA00022679"/>
    </source>
</evidence>